<keyword evidence="6" id="KW-1133">Transmembrane helix</keyword>
<dbReference type="GO" id="GO:0005272">
    <property type="term" value="F:sodium channel activity"/>
    <property type="evidence" value="ECO:0007669"/>
    <property type="project" value="UniProtKB-KW"/>
</dbReference>
<proteinExistence type="inferred from homology"/>
<keyword evidence="14" id="KW-1185">Reference proteome</keyword>
<comment type="similarity">
    <text evidence="2 12">Belongs to the amiloride-sensitive sodium channel (TC 1.A.6) family.</text>
</comment>
<dbReference type="InterPro" id="IPR001873">
    <property type="entry name" value="ENaC"/>
</dbReference>
<accession>A0AAV7XZ24</accession>
<keyword evidence="7" id="KW-0915">Sodium</keyword>
<dbReference type="Gene3D" id="1.10.287.820">
    <property type="entry name" value="Acid-sensing ion channel domain"/>
    <property type="match status" value="1"/>
</dbReference>
<evidence type="ECO:0000256" key="4">
    <source>
        <dbReference type="ARBA" id="ARBA00022461"/>
    </source>
</evidence>
<evidence type="ECO:0000256" key="3">
    <source>
        <dbReference type="ARBA" id="ARBA00022448"/>
    </source>
</evidence>
<evidence type="ECO:0000313" key="14">
    <source>
        <dbReference type="Proteomes" id="UP001075354"/>
    </source>
</evidence>
<dbReference type="EMBL" id="JAPTSV010000003">
    <property type="protein sequence ID" value="KAJ1529951.1"/>
    <property type="molecule type" value="Genomic_DNA"/>
</dbReference>
<evidence type="ECO:0000256" key="12">
    <source>
        <dbReference type="RuleBase" id="RU000679"/>
    </source>
</evidence>
<comment type="caution">
    <text evidence="13">The sequence shown here is derived from an EMBL/GenBank/DDBJ whole genome shotgun (WGS) entry which is preliminary data.</text>
</comment>
<reference evidence="13" key="1">
    <citation type="submission" date="2022-12" db="EMBL/GenBank/DDBJ databases">
        <title>Chromosome-level genome assembly of the bean flower thrips Megalurothrips usitatus.</title>
        <authorList>
            <person name="Ma L."/>
            <person name="Liu Q."/>
            <person name="Li H."/>
            <person name="Cai W."/>
        </authorList>
    </citation>
    <scope>NUCLEOTIDE SEQUENCE</scope>
    <source>
        <strain evidence="13">Cailab_2022a</strain>
    </source>
</reference>
<keyword evidence="10 12" id="KW-0739">Sodium transport</keyword>
<dbReference type="AlphaFoldDB" id="A0AAV7XZ24"/>
<keyword evidence="4 12" id="KW-0894">Sodium channel</keyword>
<dbReference type="Proteomes" id="UP001075354">
    <property type="component" value="Chromosome 3"/>
</dbReference>
<evidence type="ECO:0000256" key="5">
    <source>
        <dbReference type="ARBA" id="ARBA00022692"/>
    </source>
</evidence>
<keyword evidence="3 12" id="KW-0813">Transport</keyword>
<keyword evidence="11 12" id="KW-0407">Ion channel</keyword>
<name>A0AAV7XZ24_9NEOP</name>
<keyword evidence="9" id="KW-0472">Membrane</keyword>
<dbReference type="Pfam" id="PF00858">
    <property type="entry name" value="ASC"/>
    <property type="match status" value="1"/>
</dbReference>
<evidence type="ECO:0000256" key="2">
    <source>
        <dbReference type="ARBA" id="ARBA00007193"/>
    </source>
</evidence>
<evidence type="ECO:0000256" key="11">
    <source>
        <dbReference type="ARBA" id="ARBA00023303"/>
    </source>
</evidence>
<gene>
    <name evidence="13" type="ORF">ONE63_006679</name>
</gene>
<dbReference type="GO" id="GO:0016020">
    <property type="term" value="C:membrane"/>
    <property type="evidence" value="ECO:0007669"/>
    <property type="project" value="UniProtKB-SubCell"/>
</dbReference>
<keyword evidence="8 12" id="KW-0406">Ion transport</keyword>
<evidence type="ECO:0000256" key="1">
    <source>
        <dbReference type="ARBA" id="ARBA00004141"/>
    </source>
</evidence>
<evidence type="ECO:0000256" key="6">
    <source>
        <dbReference type="ARBA" id="ARBA00022989"/>
    </source>
</evidence>
<evidence type="ECO:0000256" key="10">
    <source>
        <dbReference type="ARBA" id="ARBA00023201"/>
    </source>
</evidence>
<protein>
    <submittedName>
        <fullName evidence="13">Uncharacterized protein</fullName>
    </submittedName>
</protein>
<organism evidence="13 14">
    <name type="scientific">Megalurothrips usitatus</name>
    <name type="common">bean blossom thrips</name>
    <dbReference type="NCBI Taxonomy" id="439358"/>
    <lineage>
        <taxon>Eukaryota</taxon>
        <taxon>Metazoa</taxon>
        <taxon>Ecdysozoa</taxon>
        <taxon>Arthropoda</taxon>
        <taxon>Hexapoda</taxon>
        <taxon>Insecta</taxon>
        <taxon>Pterygota</taxon>
        <taxon>Neoptera</taxon>
        <taxon>Paraneoptera</taxon>
        <taxon>Thysanoptera</taxon>
        <taxon>Terebrantia</taxon>
        <taxon>Thripoidea</taxon>
        <taxon>Thripidae</taxon>
        <taxon>Megalurothrips</taxon>
    </lineage>
</organism>
<evidence type="ECO:0000313" key="13">
    <source>
        <dbReference type="EMBL" id="KAJ1529951.1"/>
    </source>
</evidence>
<evidence type="ECO:0000256" key="7">
    <source>
        <dbReference type="ARBA" id="ARBA00023053"/>
    </source>
</evidence>
<keyword evidence="5 12" id="KW-0812">Transmembrane</keyword>
<sequence>MGYCMSFNSRTSTGPKILWNTPTAVWRSEETFLLIKSWVELDHIQDRKCLFKGEVQLMIANQYSQDECITQCRVIYIVRKCGCRPHSIERASKAAIPLEAVPECRFTQLPCLSGLNLVAVNCSHCLPLCNYNTYTVRVQPSVNIGHHESDHGAIVEISYDPFQNAVLYKQQSSFSGIDMMGKDLSTPRPQ</sequence>
<evidence type="ECO:0000256" key="8">
    <source>
        <dbReference type="ARBA" id="ARBA00023065"/>
    </source>
</evidence>
<evidence type="ECO:0000256" key="9">
    <source>
        <dbReference type="ARBA" id="ARBA00023136"/>
    </source>
</evidence>
<comment type="subcellular location">
    <subcellularLocation>
        <location evidence="1">Membrane</location>
        <topology evidence="1">Multi-pass membrane protein</topology>
    </subcellularLocation>
</comment>